<evidence type="ECO:0000313" key="3">
    <source>
        <dbReference type="EMBL" id="GMF26842.1"/>
    </source>
</evidence>
<feature type="region of interest" description="Disordered" evidence="2">
    <location>
        <begin position="122"/>
        <end position="316"/>
    </location>
</feature>
<dbReference type="SUPFAM" id="SSF57903">
    <property type="entry name" value="FYVE/PHD zinc finger"/>
    <property type="match status" value="1"/>
</dbReference>
<dbReference type="OrthoDB" id="168372at2759"/>
<evidence type="ECO:0000256" key="2">
    <source>
        <dbReference type="SAM" id="MobiDB-lite"/>
    </source>
</evidence>
<gene>
    <name evidence="3" type="ORF">Plil01_001119700</name>
</gene>
<keyword evidence="1" id="KW-0175">Coiled coil</keyword>
<keyword evidence="4" id="KW-1185">Reference proteome</keyword>
<proteinExistence type="predicted"/>
<feature type="compositionally biased region" description="Polar residues" evidence="2">
    <location>
        <begin position="270"/>
        <end position="291"/>
    </location>
</feature>
<feature type="compositionally biased region" description="Polar residues" evidence="2">
    <location>
        <begin position="348"/>
        <end position="363"/>
    </location>
</feature>
<dbReference type="AlphaFoldDB" id="A0A9W6U7I3"/>
<dbReference type="Proteomes" id="UP001165083">
    <property type="component" value="Unassembled WGS sequence"/>
</dbReference>
<feature type="compositionally biased region" description="Acidic residues" evidence="2">
    <location>
        <begin position="619"/>
        <end position="645"/>
    </location>
</feature>
<protein>
    <submittedName>
        <fullName evidence="3">Unnamed protein product</fullName>
    </submittedName>
</protein>
<feature type="compositionally biased region" description="Polar residues" evidence="2">
    <location>
        <begin position="656"/>
        <end position="668"/>
    </location>
</feature>
<dbReference type="EMBL" id="BSXW01000631">
    <property type="protein sequence ID" value="GMF26842.1"/>
    <property type="molecule type" value="Genomic_DNA"/>
</dbReference>
<dbReference type="CDD" id="cd15489">
    <property type="entry name" value="PHD_SF"/>
    <property type="match status" value="1"/>
</dbReference>
<sequence>MGREHTAVKSSLSQPAGSPGEEKQVHPQPAEPRPPPAAAESKVSEKLTPDEKKKQEKQVATTPVQVQDEAASTDAVAPPKVVAGAERLEEELDPLFQSRMFDAKEFQTTDFVTVFDRLAVARRSHPPPPKPATVPLNMATSTSMRPAAATVSSGPNANDLTRPSTVATPHTSASASITTEAAPTTKPGATVVSQSAPPSTTTTSTSVSTPVAPSVNAPRVISKSPTGSAAPANLPLPTKTSIPAVTPPTIVPSASAAVPPPAKVPSKPTQQRSTPRGSATSTPMASVSTAVKTAPVPSQALPSATLPKPSQSAAMKPMSRVEATAILKATPTVTGADPALATKALSRPATSQGGAQVHGNINTLLPKKKHSEGAQGAAKERHTKPPPVDTYSSDADGVVFLKVNAPPVEIIREVPAETPALGFCSFEFLAFMRECGGDEVDEEEDPEAVSLSQLRLLNVVDLTNLSDSEDMDSDAESPLPTPRAGVASAVVPSQGVTANGLLAGSGRAPTAAAPNVSGKGTWYVPTLDSEPRRARPEKVMCELCEETGLPARLIRCPTCTKYYHKKCARENGDENICWNCELGSMIDDSELDAEHAKHDSEYLAYLRAIRGASSPGSHDDEEDEEEDDDESVEEEEGGAADDGDAEVVGPDDSGEKNNPFSEESSANNPGRRWKEFIGGATADVDAAYHEVTNRIAEELRDEEKRRFYSRGFVSREEFEAQMTEVEEYYITEEARLQQLEREKAVEARKAAEARKAKEAAELAAANAATNDNQAVGSGTIEANPPVLPTAIAPNGSNSGGVINSAAPSSAPIAPASSAPLTNTPVFAATSVTAIRAPTAGLTPPTIPVPTAAFVAAFRAAFAARAPLPPSKP</sequence>
<feature type="coiled-coil region" evidence="1">
    <location>
        <begin position="722"/>
        <end position="770"/>
    </location>
</feature>
<organism evidence="3 4">
    <name type="scientific">Phytophthora lilii</name>
    <dbReference type="NCBI Taxonomy" id="2077276"/>
    <lineage>
        <taxon>Eukaryota</taxon>
        <taxon>Sar</taxon>
        <taxon>Stramenopiles</taxon>
        <taxon>Oomycota</taxon>
        <taxon>Peronosporomycetes</taxon>
        <taxon>Peronosporales</taxon>
        <taxon>Peronosporaceae</taxon>
        <taxon>Phytophthora</taxon>
    </lineage>
</organism>
<feature type="compositionally biased region" description="Basic and acidic residues" evidence="2">
    <location>
        <begin position="42"/>
        <end position="57"/>
    </location>
</feature>
<feature type="compositionally biased region" description="Polar residues" evidence="2">
    <location>
        <begin position="138"/>
        <end position="170"/>
    </location>
</feature>
<feature type="compositionally biased region" description="Low complexity" evidence="2">
    <location>
        <begin position="171"/>
        <end position="218"/>
    </location>
</feature>
<dbReference type="InterPro" id="IPR011011">
    <property type="entry name" value="Znf_FYVE_PHD"/>
</dbReference>
<feature type="region of interest" description="Disordered" evidence="2">
    <location>
        <begin position="612"/>
        <end position="673"/>
    </location>
</feature>
<comment type="caution">
    <text evidence="3">The sequence shown here is derived from an EMBL/GenBank/DDBJ whole genome shotgun (WGS) entry which is preliminary data.</text>
</comment>
<name>A0A9W6U7I3_9STRA</name>
<reference evidence="3" key="1">
    <citation type="submission" date="2023-04" db="EMBL/GenBank/DDBJ databases">
        <title>Phytophthora lilii NBRC 32176.</title>
        <authorList>
            <person name="Ichikawa N."/>
            <person name="Sato H."/>
            <person name="Tonouchi N."/>
        </authorList>
    </citation>
    <scope>NUCLEOTIDE SEQUENCE</scope>
    <source>
        <strain evidence="3">NBRC 32176</strain>
    </source>
</reference>
<accession>A0A9W6U7I3</accession>
<evidence type="ECO:0000256" key="1">
    <source>
        <dbReference type="SAM" id="Coils"/>
    </source>
</evidence>
<feature type="region of interest" description="Disordered" evidence="2">
    <location>
        <begin position="347"/>
        <end position="393"/>
    </location>
</feature>
<feature type="region of interest" description="Disordered" evidence="2">
    <location>
        <begin position="1"/>
        <end position="78"/>
    </location>
</feature>
<evidence type="ECO:0000313" key="4">
    <source>
        <dbReference type="Proteomes" id="UP001165083"/>
    </source>
</evidence>